<dbReference type="CDD" id="cd00082">
    <property type="entry name" value="HisKA"/>
    <property type="match status" value="1"/>
</dbReference>
<dbReference type="InterPro" id="IPR003661">
    <property type="entry name" value="HisK_dim/P_dom"/>
</dbReference>
<dbReference type="InterPro" id="IPR035965">
    <property type="entry name" value="PAS-like_dom_sf"/>
</dbReference>
<evidence type="ECO:0000256" key="2">
    <source>
        <dbReference type="ARBA" id="ARBA00012438"/>
    </source>
</evidence>
<dbReference type="EMBL" id="FWZT01000011">
    <property type="protein sequence ID" value="SMF38131.1"/>
    <property type="molecule type" value="Genomic_DNA"/>
</dbReference>
<dbReference type="PRINTS" id="PR00344">
    <property type="entry name" value="BCTRLSENSOR"/>
</dbReference>
<dbReference type="OrthoDB" id="9772100at2"/>
<keyword evidence="8" id="KW-1185">Reference proteome</keyword>
<protein>
    <recommendedName>
        <fullName evidence="2">histidine kinase</fullName>
        <ecNumber evidence="2">2.7.13.3</ecNumber>
    </recommendedName>
</protein>
<sequence>MDSLDLKPQAAIRDLLLQRFLKVITVSGPPYLLMTLMFETLWGFSGILTAYLCAMSAWVWRWKRRNYVASHCATWSLWFAVAHNIWFTGGSHSPVMLWFAPASLLAIFLLGRGWGLAAVLGAVLYISFIVLIEKLAPNLIRSDLGSGLLAETYRYLSVCLPLLVSASFGYLTMWQYEQARSALDESQRWFRGIIDSLPVGVIIENQDGLIVQGNREAQRIVGVDLETLQGAAATAILGVQNSELARSIAEDGQDIDVSRPGQKALPVHLNAAKLEGFDQFTIISLVNRNQQKKLEREVKEKEAKAIVAARLASLGEMAGGIAHEINNPLAIITGYTSRLTRLIHKDRYEPDHFIKLLGNIDRTSKRISQIINGLRIISRNSDGEGYEYQAMIQVVEDISGVSFEKFNSHGVEIRIDRENQDFFERFYFRRVQVAQVLMNLLNNAFHAAREQADKWIEIQARINNQKFQLAVIDSGSGVPKEIEEKIFDPFFTTKEVGEGTGLGLGISRSMIEDHGGQLFLDQSSPHTRFVIELPMHE</sequence>
<dbReference type="GO" id="GO:0000155">
    <property type="term" value="F:phosphorelay sensor kinase activity"/>
    <property type="evidence" value="ECO:0007669"/>
    <property type="project" value="InterPro"/>
</dbReference>
<evidence type="ECO:0000259" key="5">
    <source>
        <dbReference type="PROSITE" id="PS50109"/>
    </source>
</evidence>
<dbReference type="SUPFAM" id="SSF55874">
    <property type="entry name" value="ATPase domain of HSP90 chaperone/DNA topoisomerase II/histidine kinase"/>
    <property type="match status" value="1"/>
</dbReference>
<dbReference type="InterPro" id="IPR003594">
    <property type="entry name" value="HATPase_dom"/>
</dbReference>
<dbReference type="STRING" id="1513793.SAMN06296036_111134"/>
<evidence type="ECO:0000256" key="3">
    <source>
        <dbReference type="ARBA" id="ARBA00022553"/>
    </source>
</evidence>
<keyword evidence="4" id="KW-0472">Membrane</keyword>
<name>A0A1Y6C5Z8_9BACT</name>
<comment type="catalytic activity">
    <reaction evidence="1">
        <text>ATP + protein L-histidine = ADP + protein N-phospho-L-histidine.</text>
        <dbReference type="EC" id="2.7.13.3"/>
    </reaction>
</comment>
<evidence type="ECO:0000313" key="7">
    <source>
        <dbReference type="EMBL" id="SMF38131.1"/>
    </source>
</evidence>
<dbReference type="SMART" id="SM00387">
    <property type="entry name" value="HATPase_c"/>
    <property type="match status" value="1"/>
</dbReference>
<feature type="domain" description="Histidine kinase" evidence="5">
    <location>
        <begin position="320"/>
        <end position="537"/>
    </location>
</feature>
<feature type="transmembrane region" description="Helical" evidence="4">
    <location>
        <begin position="41"/>
        <end position="60"/>
    </location>
</feature>
<dbReference type="NCBIfam" id="TIGR00229">
    <property type="entry name" value="sensory_box"/>
    <property type="match status" value="1"/>
</dbReference>
<dbReference type="AlphaFoldDB" id="A0A1Y6C5Z8"/>
<dbReference type="Proteomes" id="UP000192907">
    <property type="component" value="Unassembled WGS sequence"/>
</dbReference>
<dbReference type="InterPro" id="IPR005467">
    <property type="entry name" value="His_kinase_dom"/>
</dbReference>
<accession>A0A1Y6C5Z8</accession>
<dbReference type="Pfam" id="PF00512">
    <property type="entry name" value="HisKA"/>
    <property type="match status" value="1"/>
</dbReference>
<evidence type="ECO:0000256" key="4">
    <source>
        <dbReference type="SAM" id="Phobius"/>
    </source>
</evidence>
<dbReference type="PROSITE" id="PS50109">
    <property type="entry name" value="HIS_KIN"/>
    <property type="match status" value="1"/>
</dbReference>
<proteinExistence type="predicted"/>
<dbReference type="InterPro" id="IPR000014">
    <property type="entry name" value="PAS"/>
</dbReference>
<dbReference type="PROSITE" id="PS50112">
    <property type="entry name" value="PAS"/>
    <property type="match status" value="1"/>
</dbReference>
<dbReference type="Gene3D" id="1.10.287.130">
    <property type="match status" value="1"/>
</dbReference>
<feature type="transmembrane region" description="Helical" evidence="4">
    <location>
        <begin position="115"/>
        <end position="132"/>
    </location>
</feature>
<dbReference type="Pfam" id="PF13188">
    <property type="entry name" value="PAS_8"/>
    <property type="match status" value="1"/>
</dbReference>
<keyword evidence="4" id="KW-1133">Transmembrane helix</keyword>
<evidence type="ECO:0000259" key="6">
    <source>
        <dbReference type="PROSITE" id="PS50112"/>
    </source>
</evidence>
<dbReference type="RefSeq" id="WP_132320027.1">
    <property type="nucleotide sequence ID" value="NZ_FWZT01000011.1"/>
</dbReference>
<evidence type="ECO:0000313" key="8">
    <source>
        <dbReference type="Proteomes" id="UP000192907"/>
    </source>
</evidence>
<evidence type="ECO:0000256" key="1">
    <source>
        <dbReference type="ARBA" id="ARBA00000085"/>
    </source>
</evidence>
<dbReference type="PANTHER" id="PTHR43065">
    <property type="entry name" value="SENSOR HISTIDINE KINASE"/>
    <property type="match status" value="1"/>
</dbReference>
<reference evidence="8" key="1">
    <citation type="submission" date="2017-04" db="EMBL/GenBank/DDBJ databases">
        <authorList>
            <person name="Varghese N."/>
            <person name="Submissions S."/>
        </authorList>
    </citation>
    <scope>NUCLEOTIDE SEQUENCE [LARGE SCALE GENOMIC DNA]</scope>
    <source>
        <strain evidence="8">RKEM611</strain>
    </source>
</reference>
<gene>
    <name evidence="7" type="ORF">SAMN06296036_111134</name>
</gene>
<dbReference type="SUPFAM" id="SSF47384">
    <property type="entry name" value="Homodimeric domain of signal transducing histidine kinase"/>
    <property type="match status" value="1"/>
</dbReference>
<keyword evidence="4" id="KW-0812">Transmembrane</keyword>
<dbReference type="Gene3D" id="3.30.450.20">
    <property type="entry name" value="PAS domain"/>
    <property type="match status" value="1"/>
</dbReference>
<feature type="transmembrane region" description="Helical" evidence="4">
    <location>
        <begin position="67"/>
        <end position="87"/>
    </location>
</feature>
<dbReference type="InterPro" id="IPR036097">
    <property type="entry name" value="HisK_dim/P_sf"/>
</dbReference>
<dbReference type="InterPro" id="IPR036890">
    <property type="entry name" value="HATPase_C_sf"/>
</dbReference>
<dbReference type="SUPFAM" id="SSF55785">
    <property type="entry name" value="PYP-like sensor domain (PAS domain)"/>
    <property type="match status" value="1"/>
</dbReference>
<feature type="domain" description="PAS" evidence="6">
    <location>
        <begin position="186"/>
        <end position="230"/>
    </location>
</feature>
<organism evidence="7 8">
    <name type="scientific">Pseudobacteriovorax antillogorgiicola</name>
    <dbReference type="NCBI Taxonomy" id="1513793"/>
    <lineage>
        <taxon>Bacteria</taxon>
        <taxon>Pseudomonadati</taxon>
        <taxon>Bdellovibrionota</taxon>
        <taxon>Oligoflexia</taxon>
        <taxon>Oligoflexales</taxon>
        <taxon>Pseudobacteriovoracaceae</taxon>
        <taxon>Pseudobacteriovorax</taxon>
    </lineage>
</organism>
<keyword evidence="3" id="KW-0597">Phosphoprotein</keyword>
<dbReference type="Gene3D" id="3.30.565.10">
    <property type="entry name" value="Histidine kinase-like ATPase, C-terminal domain"/>
    <property type="match status" value="1"/>
</dbReference>
<dbReference type="SMART" id="SM00388">
    <property type="entry name" value="HisKA"/>
    <property type="match status" value="1"/>
</dbReference>
<dbReference type="Pfam" id="PF02518">
    <property type="entry name" value="HATPase_c"/>
    <property type="match status" value="1"/>
</dbReference>
<dbReference type="InterPro" id="IPR004358">
    <property type="entry name" value="Sig_transdc_His_kin-like_C"/>
</dbReference>
<dbReference type="EC" id="2.7.13.3" evidence="2"/>
<feature type="transmembrane region" description="Helical" evidence="4">
    <location>
        <begin position="152"/>
        <end position="171"/>
    </location>
</feature>